<dbReference type="PANTHER" id="PTHR30015:SF7">
    <property type="entry name" value="TYPE IV METHYL-DIRECTED RESTRICTION ENZYME ECOKMRR"/>
    <property type="match status" value="1"/>
</dbReference>
<dbReference type="PANTHER" id="PTHR30015">
    <property type="entry name" value="MRR RESTRICTION SYSTEM PROTEIN"/>
    <property type="match status" value="1"/>
</dbReference>
<dbReference type="SUPFAM" id="SSF52980">
    <property type="entry name" value="Restriction endonuclease-like"/>
    <property type="match status" value="1"/>
</dbReference>
<dbReference type="Pfam" id="PF04471">
    <property type="entry name" value="Mrr_cat"/>
    <property type="match status" value="1"/>
</dbReference>
<dbReference type="RefSeq" id="WP_008942750.1">
    <property type="nucleotide sequence ID" value="NZ_AMRL01000001.1"/>
</dbReference>
<dbReference type="GO" id="GO:0009307">
    <property type="term" value="P:DNA restriction-modification system"/>
    <property type="evidence" value="ECO:0007669"/>
    <property type="project" value="InterPro"/>
</dbReference>
<name>K2J6W5_9PROT</name>
<dbReference type="InterPro" id="IPR011335">
    <property type="entry name" value="Restrct_endonuc-II-like"/>
</dbReference>
<dbReference type="InterPro" id="IPR025745">
    <property type="entry name" value="Mrr-like_N_dom"/>
</dbReference>
<sequence length="306" mass="33360">MAIPDFQTLMLPVLKASANGEVHISEVVNRLAIEFGLTDAERVELLPSRRQATFDNRVHWAKSYLGKAGLVEMTGRGRFQISERGRKVLSKPPKIINIKFLEQFPEFALFRKPSETGTPAPAAKVKAVEKTGSTPDELIREAHAGLEAELSQEILQRIQAAPPAFFERIVVQLLVAMGYGGSTGQAGEALVIGRSGDGGIDGVIDQDALGLDRVYVQAKRYADGNIVGAGAIRDFFGALDGFKAAKGLFVTTSSFSASAKQTAESLSKRIVLIDGVQLARLMIRYDVGCRIEETLYIKKIDEDFFE</sequence>
<dbReference type="eggNOG" id="COG1715">
    <property type="taxonomic scope" value="Bacteria"/>
</dbReference>
<protein>
    <submittedName>
        <fullName evidence="3">Restriction system protein</fullName>
    </submittedName>
</protein>
<dbReference type="Gene3D" id="3.40.1350.10">
    <property type="match status" value="1"/>
</dbReference>
<feature type="domain" description="Restriction endonuclease type IV Mrr" evidence="1">
    <location>
        <begin position="159"/>
        <end position="282"/>
    </location>
</feature>
<dbReference type="InterPro" id="IPR007560">
    <property type="entry name" value="Restrct_endonuc_IV_Mrr"/>
</dbReference>
<accession>K2J6W5</accession>
<dbReference type="InterPro" id="IPR052906">
    <property type="entry name" value="Type_IV_Methyl-Rstrct_Enzyme"/>
</dbReference>
<dbReference type="GO" id="GO:0015666">
    <property type="term" value="F:restriction endodeoxyribonuclease activity"/>
    <property type="evidence" value="ECO:0007669"/>
    <property type="project" value="TreeGrafter"/>
</dbReference>
<dbReference type="AlphaFoldDB" id="K2J6W5"/>
<evidence type="ECO:0000313" key="4">
    <source>
        <dbReference type="Proteomes" id="UP000006746"/>
    </source>
</evidence>
<feature type="domain" description="Restriction system protein Mrr-like N-terminal" evidence="2">
    <location>
        <begin position="6"/>
        <end position="90"/>
    </location>
</feature>
<evidence type="ECO:0000259" key="2">
    <source>
        <dbReference type="Pfam" id="PF14338"/>
    </source>
</evidence>
<dbReference type="STRING" id="1207063.P24_00655"/>
<gene>
    <name evidence="3" type="ORF">P24_00655</name>
</gene>
<comment type="caution">
    <text evidence="3">The sequence shown here is derived from an EMBL/GenBank/DDBJ whole genome shotgun (WGS) entry which is preliminary data.</text>
</comment>
<dbReference type="REBASE" id="57400">
    <property type="entry name" value="OinP24MrrP"/>
</dbReference>
<evidence type="ECO:0000313" key="3">
    <source>
        <dbReference type="EMBL" id="EKE78816.1"/>
    </source>
</evidence>
<dbReference type="EMBL" id="AMRL01000001">
    <property type="protein sequence ID" value="EKE78816.1"/>
    <property type="molecule type" value="Genomic_DNA"/>
</dbReference>
<proteinExistence type="predicted"/>
<dbReference type="Pfam" id="PF14338">
    <property type="entry name" value="Mrr_N"/>
    <property type="match status" value="1"/>
</dbReference>
<dbReference type="Proteomes" id="UP000006746">
    <property type="component" value="Unassembled WGS sequence"/>
</dbReference>
<dbReference type="InterPro" id="IPR011856">
    <property type="entry name" value="tRNA_endonuc-like_dom_sf"/>
</dbReference>
<reference evidence="3 4" key="1">
    <citation type="journal article" date="2012" name="J. Bacteriol.">
        <title>Genome Sequence of Oceanibaculum indicum Type Strain P24.</title>
        <authorList>
            <person name="Lai Q."/>
            <person name="Shao Z."/>
        </authorList>
    </citation>
    <scope>NUCLEOTIDE SEQUENCE [LARGE SCALE GENOMIC DNA]</scope>
    <source>
        <strain evidence="3 4">P24</strain>
    </source>
</reference>
<evidence type="ECO:0000259" key="1">
    <source>
        <dbReference type="Pfam" id="PF04471"/>
    </source>
</evidence>
<dbReference type="PATRIC" id="fig|1207063.3.peg.134"/>
<organism evidence="3 4">
    <name type="scientific">Oceanibaculum indicum P24</name>
    <dbReference type="NCBI Taxonomy" id="1207063"/>
    <lineage>
        <taxon>Bacteria</taxon>
        <taxon>Pseudomonadati</taxon>
        <taxon>Pseudomonadota</taxon>
        <taxon>Alphaproteobacteria</taxon>
        <taxon>Rhodospirillales</taxon>
        <taxon>Oceanibaculaceae</taxon>
        <taxon>Oceanibaculum</taxon>
    </lineage>
</organism>
<keyword evidence="4" id="KW-1185">Reference proteome</keyword>
<dbReference type="GO" id="GO:0003677">
    <property type="term" value="F:DNA binding"/>
    <property type="evidence" value="ECO:0007669"/>
    <property type="project" value="InterPro"/>
</dbReference>